<dbReference type="GO" id="GO:0006006">
    <property type="term" value="P:glucose metabolic process"/>
    <property type="evidence" value="ECO:0007669"/>
    <property type="project" value="UniProtKB-KW"/>
</dbReference>
<dbReference type="EC" id="3.1.1.31" evidence="4"/>
<dbReference type="EMBL" id="SJPM01000001">
    <property type="protein sequence ID" value="TWU03104.1"/>
    <property type="molecule type" value="Genomic_DNA"/>
</dbReference>
<reference evidence="4 5" key="1">
    <citation type="submission" date="2019-02" db="EMBL/GenBank/DDBJ databases">
        <title>Deep-cultivation of Planctomycetes and their phenomic and genomic characterization uncovers novel biology.</title>
        <authorList>
            <person name="Wiegand S."/>
            <person name="Jogler M."/>
            <person name="Boedeker C."/>
            <person name="Pinto D."/>
            <person name="Vollmers J."/>
            <person name="Rivas-Marin E."/>
            <person name="Kohn T."/>
            <person name="Peeters S.H."/>
            <person name="Heuer A."/>
            <person name="Rast P."/>
            <person name="Oberbeckmann S."/>
            <person name="Bunk B."/>
            <person name="Jeske O."/>
            <person name="Meyerdierks A."/>
            <person name="Storesund J.E."/>
            <person name="Kallscheuer N."/>
            <person name="Luecker S."/>
            <person name="Lage O.M."/>
            <person name="Pohl T."/>
            <person name="Merkel B.J."/>
            <person name="Hornburger P."/>
            <person name="Mueller R.-W."/>
            <person name="Bruemmer F."/>
            <person name="Labrenz M."/>
            <person name="Spormann A.M."/>
            <person name="Op Den Camp H."/>
            <person name="Overmann J."/>
            <person name="Amann R."/>
            <person name="Jetten M.S.M."/>
            <person name="Mascher T."/>
            <person name="Medema M.H."/>
            <person name="Devos D.P."/>
            <person name="Kaster A.-K."/>
            <person name="Ovreas L."/>
            <person name="Rohde M."/>
            <person name="Galperin M.Y."/>
            <person name="Jogler C."/>
        </authorList>
    </citation>
    <scope>NUCLEOTIDE SEQUENCE [LARGE SCALE GENOMIC DNA]</scope>
    <source>
        <strain evidence="4 5">Pla100</strain>
    </source>
</reference>
<dbReference type="Gene3D" id="2.130.10.10">
    <property type="entry name" value="YVTN repeat-like/Quinoprotein amine dehydrogenase"/>
    <property type="match status" value="1"/>
</dbReference>
<keyword evidence="2" id="KW-0119">Carbohydrate metabolism</keyword>
<dbReference type="RefSeq" id="WP_197167600.1">
    <property type="nucleotide sequence ID" value="NZ_SJPM01000001.1"/>
</dbReference>
<protein>
    <submittedName>
        <fullName evidence="4">6-phosphogluconolactonase</fullName>
        <ecNumber evidence="4">3.1.1.31</ecNumber>
    </submittedName>
</protein>
<feature type="chain" id="PRO_5022814692" evidence="3">
    <location>
        <begin position="22"/>
        <end position="368"/>
    </location>
</feature>
<dbReference type="InterPro" id="IPR015943">
    <property type="entry name" value="WD40/YVTN_repeat-like_dom_sf"/>
</dbReference>
<keyword evidence="2" id="KW-0313">Glucose metabolism</keyword>
<feature type="signal peptide" evidence="3">
    <location>
        <begin position="1"/>
        <end position="21"/>
    </location>
</feature>
<gene>
    <name evidence="4" type="primary">pgl_1</name>
    <name evidence="4" type="ORF">Pla100_00220</name>
</gene>
<dbReference type="Proteomes" id="UP000316213">
    <property type="component" value="Unassembled WGS sequence"/>
</dbReference>
<evidence type="ECO:0000313" key="5">
    <source>
        <dbReference type="Proteomes" id="UP000316213"/>
    </source>
</evidence>
<dbReference type="GO" id="GO:0005829">
    <property type="term" value="C:cytosol"/>
    <property type="evidence" value="ECO:0007669"/>
    <property type="project" value="TreeGrafter"/>
</dbReference>
<accession>A0A5C6AY84</accession>
<dbReference type="PANTHER" id="PTHR30344:SF1">
    <property type="entry name" value="6-PHOSPHOGLUCONOLACTONASE"/>
    <property type="match status" value="1"/>
</dbReference>
<dbReference type="InterPro" id="IPR011048">
    <property type="entry name" value="Haem_d1_sf"/>
</dbReference>
<organism evidence="4 5">
    <name type="scientific">Neorhodopirellula pilleata</name>
    <dbReference type="NCBI Taxonomy" id="2714738"/>
    <lineage>
        <taxon>Bacteria</taxon>
        <taxon>Pseudomonadati</taxon>
        <taxon>Planctomycetota</taxon>
        <taxon>Planctomycetia</taxon>
        <taxon>Pirellulales</taxon>
        <taxon>Pirellulaceae</taxon>
        <taxon>Neorhodopirellula</taxon>
    </lineage>
</organism>
<evidence type="ECO:0000256" key="2">
    <source>
        <dbReference type="ARBA" id="ARBA00022526"/>
    </source>
</evidence>
<keyword evidence="5" id="KW-1185">Reference proteome</keyword>
<dbReference type="AlphaFoldDB" id="A0A5C6AY84"/>
<comment type="caution">
    <text evidence="4">The sequence shown here is derived from an EMBL/GenBank/DDBJ whole genome shotgun (WGS) entry which is preliminary data.</text>
</comment>
<dbReference type="GO" id="GO:0017057">
    <property type="term" value="F:6-phosphogluconolactonase activity"/>
    <property type="evidence" value="ECO:0007669"/>
    <property type="project" value="UniProtKB-EC"/>
</dbReference>
<dbReference type="Pfam" id="PF10282">
    <property type="entry name" value="Lactonase"/>
    <property type="match status" value="1"/>
</dbReference>
<keyword evidence="4" id="KW-0378">Hydrolase</keyword>
<evidence type="ECO:0000256" key="3">
    <source>
        <dbReference type="SAM" id="SignalP"/>
    </source>
</evidence>
<keyword evidence="3" id="KW-0732">Signal</keyword>
<proteinExistence type="inferred from homology"/>
<dbReference type="InterPro" id="IPR019405">
    <property type="entry name" value="Lactonase_7-beta_prop"/>
</dbReference>
<dbReference type="InterPro" id="IPR050282">
    <property type="entry name" value="Cycloisomerase_2"/>
</dbReference>
<evidence type="ECO:0000313" key="4">
    <source>
        <dbReference type="EMBL" id="TWU03104.1"/>
    </source>
</evidence>
<dbReference type="PANTHER" id="PTHR30344">
    <property type="entry name" value="6-PHOSPHOGLUCONOLACTONASE-RELATED"/>
    <property type="match status" value="1"/>
</dbReference>
<dbReference type="SUPFAM" id="SSF51004">
    <property type="entry name" value="C-terminal (heme d1) domain of cytochrome cd1-nitrite reductase"/>
    <property type="match status" value="1"/>
</dbReference>
<sequence length="368" mass="39615" precursor="true">MNLRFCTAAILCLAGCLSAHSDDRYRVYLGTYTDDQSKGIYQCEFNATDGSLSSATLAAETSSPSFLAFHPNNRFLYAVNERTARISAFQIDPSTGNLTLLNSQPSQGGAPCHLVVDPTGKNVLVANYTGGSCLCVPISPDGSLGDATSFQQHVGERTHAHSIHVDAANRYALCCDLGLDQVITYRFDPEQGMLASEEIFDAPKGSGPRHFAWHPSGNTAFINGESNLTIIRCRYDASSGKLTQQQVLSTLPADVIRNGGSTAETVVHPSGKFVYVSNRNPYNSIAIFAIDSDTHELSVVGHQSSGIQTPRNFAIDPTGNFMLVANQSGGNVIVFRINPSTGQLTPTQTSVRVANPVCVRFMKLEVEE</sequence>
<name>A0A5C6AY84_9BACT</name>
<comment type="similarity">
    <text evidence="1">Belongs to the cycloisomerase 2 family.</text>
</comment>
<evidence type="ECO:0000256" key="1">
    <source>
        <dbReference type="ARBA" id="ARBA00005564"/>
    </source>
</evidence>